<dbReference type="GO" id="GO:0008171">
    <property type="term" value="F:O-methyltransferase activity"/>
    <property type="evidence" value="ECO:0007669"/>
    <property type="project" value="InterPro"/>
</dbReference>
<feature type="domain" description="O-methyltransferase C-terminal" evidence="5">
    <location>
        <begin position="225"/>
        <end position="366"/>
    </location>
</feature>
<evidence type="ECO:0000313" key="7">
    <source>
        <dbReference type="EMBL" id="KAF2223770.1"/>
    </source>
</evidence>
<keyword evidence="8" id="KW-1185">Reference proteome</keyword>
<evidence type="ECO:0000256" key="1">
    <source>
        <dbReference type="ARBA" id="ARBA00022603"/>
    </source>
</evidence>
<dbReference type="Pfam" id="PF00891">
    <property type="entry name" value="Methyltransf_2"/>
    <property type="match status" value="1"/>
</dbReference>
<dbReference type="InterPro" id="IPR036388">
    <property type="entry name" value="WH-like_DNA-bd_sf"/>
</dbReference>
<dbReference type="InterPro" id="IPR036390">
    <property type="entry name" value="WH_DNA-bd_sf"/>
</dbReference>
<dbReference type="Proteomes" id="UP000799538">
    <property type="component" value="Unassembled WGS sequence"/>
</dbReference>
<dbReference type="Pfam" id="PF08100">
    <property type="entry name" value="Dimerisation"/>
    <property type="match status" value="1"/>
</dbReference>
<keyword evidence="3" id="KW-0949">S-adenosyl-L-methionine</keyword>
<dbReference type="SUPFAM" id="SSF46785">
    <property type="entry name" value="Winged helix' DNA-binding domain"/>
    <property type="match status" value="1"/>
</dbReference>
<reference evidence="8" key="1">
    <citation type="journal article" date="2020" name="Stud. Mycol.">
        <title>101 Dothideomycetes genomes: A test case for predicting lifestyles and emergence of pathogens.</title>
        <authorList>
            <person name="Haridas S."/>
            <person name="Albert R."/>
            <person name="Binder M."/>
            <person name="Bloem J."/>
            <person name="LaButti K."/>
            <person name="Salamov A."/>
            <person name="Andreopoulos B."/>
            <person name="Baker S."/>
            <person name="Barry K."/>
            <person name="Bills G."/>
            <person name="Bluhm B."/>
            <person name="Cannon C."/>
            <person name="Castanera R."/>
            <person name="Culley D."/>
            <person name="Daum C."/>
            <person name="Ezra D."/>
            <person name="Gonzalez J."/>
            <person name="Henrissat B."/>
            <person name="Kuo A."/>
            <person name="Liang C."/>
            <person name="Lipzen A."/>
            <person name="Lutzoni F."/>
            <person name="Magnuson J."/>
            <person name="Mondo S."/>
            <person name="Nolan M."/>
            <person name="Ohm R."/>
            <person name="Pangilinan J."/>
            <person name="Park H.-J."/>
            <person name="Ramirez L."/>
            <person name="Alfaro M."/>
            <person name="Sun H."/>
            <person name="Tritt A."/>
            <person name="Yoshinaga Y."/>
            <person name="Zwiers L.-H."/>
            <person name="Turgeon B."/>
            <person name="Goodwin S."/>
            <person name="Spatafora J."/>
            <person name="Crous P."/>
            <person name="Grigoriev I."/>
        </authorList>
    </citation>
    <scope>NUCLEOTIDE SEQUENCE [LARGE SCALE GENOMIC DNA]</scope>
    <source>
        <strain evidence="8">CECT 20119</strain>
    </source>
</reference>
<dbReference type="PANTHER" id="PTHR43712:SF1">
    <property type="entry name" value="HYPOTHETICAL O-METHYLTRANSFERASE (EUROFUNG)-RELATED"/>
    <property type="match status" value="1"/>
</dbReference>
<dbReference type="GO" id="GO:0032259">
    <property type="term" value="P:methylation"/>
    <property type="evidence" value="ECO:0007669"/>
    <property type="project" value="UniProtKB-KW"/>
</dbReference>
<dbReference type="PANTHER" id="PTHR43712">
    <property type="entry name" value="PUTATIVE (AFU_ORTHOLOGUE AFUA_4G14580)-RELATED"/>
    <property type="match status" value="1"/>
</dbReference>
<accession>A0A6A6GED2</accession>
<dbReference type="SUPFAM" id="SSF53335">
    <property type="entry name" value="S-adenosyl-L-methionine-dependent methyltransferases"/>
    <property type="match status" value="1"/>
</dbReference>
<protein>
    <submittedName>
        <fullName evidence="7">S-adenosyl-L-methionine-dependent methyltransferase</fullName>
    </submittedName>
</protein>
<organism evidence="7 8">
    <name type="scientific">Elsinoe ampelina</name>
    <dbReference type="NCBI Taxonomy" id="302913"/>
    <lineage>
        <taxon>Eukaryota</taxon>
        <taxon>Fungi</taxon>
        <taxon>Dikarya</taxon>
        <taxon>Ascomycota</taxon>
        <taxon>Pezizomycotina</taxon>
        <taxon>Dothideomycetes</taxon>
        <taxon>Dothideomycetidae</taxon>
        <taxon>Myriangiales</taxon>
        <taxon>Elsinoaceae</taxon>
        <taxon>Elsinoe</taxon>
    </lineage>
</organism>
<dbReference type="Gene3D" id="3.40.50.150">
    <property type="entry name" value="Vaccinia Virus protein VP39"/>
    <property type="match status" value="1"/>
</dbReference>
<keyword evidence="2 7" id="KW-0808">Transferase</keyword>
<proteinExistence type="predicted"/>
<dbReference type="InterPro" id="IPR029063">
    <property type="entry name" value="SAM-dependent_MTases_sf"/>
</dbReference>
<feature type="active site" description="Proton acceptor" evidence="4">
    <location>
        <position position="296"/>
    </location>
</feature>
<dbReference type="InterPro" id="IPR016461">
    <property type="entry name" value="COMT-like"/>
</dbReference>
<evidence type="ECO:0000259" key="5">
    <source>
        <dbReference type="Pfam" id="PF00891"/>
    </source>
</evidence>
<dbReference type="EMBL" id="ML992506">
    <property type="protein sequence ID" value="KAF2223770.1"/>
    <property type="molecule type" value="Genomic_DNA"/>
</dbReference>
<feature type="domain" description="O-methyltransferase dimerisation" evidence="6">
    <location>
        <begin position="57"/>
        <end position="126"/>
    </location>
</feature>
<gene>
    <name evidence="7" type="ORF">BDZ85DRAFT_262158</name>
</gene>
<dbReference type="AlphaFoldDB" id="A0A6A6GED2"/>
<evidence type="ECO:0000313" key="8">
    <source>
        <dbReference type="Proteomes" id="UP000799538"/>
    </source>
</evidence>
<evidence type="ECO:0000259" key="6">
    <source>
        <dbReference type="Pfam" id="PF08100"/>
    </source>
</evidence>
<dbReference type="InterPro" id="IPR012967">
    <property type="entry name" value="COMT_dimerisation"/>
</dbReference>
<evidence type="ECO:0000256" key="2">
    <source>
        <dbReference type="ARBA" id="ARBA00022679"/>
    </source>
</evidence>
<sequence length="388" mass="42887">MEIPLIIAAIQRAHQDVQNNIPGAQQRLLSLSYKLSASIETPAQSIWKTFYSDPLKASVLRTASDLDIFSTLKSAAGPVACSDLAAPKNASPALVRRLVAFLVSVNVIAESGVDQYVATPLSDALTEAKYKGGIIYGHDVVARSTWQISDYLRDRGYQNPADPVDAPLQEAFGTKEHFFPFISKDPLLIGSFNDFMGAYRDGKESWLNFFPFEDRVLKDANPTEKVLVDVGGGLGHDLTAVVKAVPDLRGRVVLQDREEVIAGIQHLDESIEKQAHDFFTPQAVKAKAYYLHSVLHDWDDESCVKILQNLMPAMGQESKILIHDLVMSDKDPDWSVTAMDLAMMALGSVKERTESEWRALVGRAGLKVNRVYSPFDRSSEWIIEAGLP</sequence>
<evidence type="ECO:0000256" key="4">
    <source>
        <dbReference type="PIRSR" id="PIRSR005739-1"/>
    </source>
</evidence>
<dbReference type="PIRSF" id="PIRSF005739">
    <property type="entry name" value="O-mtase"/>
    <property type="match status" value="1"/>
</dbReference>
<dbReference type="GO" id="GO:0046983">
    <property type="term" value="F:protein dimerization activity"/>
    <property type="evidence" value="ECO:0007669"/>
    <property type="project" value="InterPro"/>
</dbReference>
<name>A0A6A6GED2_9PEZI</name>
<dbReference type="PROSITE" id="PS51683">
    <property type="entry name" value="SAM_OMT_II"/>
    <property type="match status" value="1"/>
</dbReference>
<dbReference type="InterPro" id="IPR001077">
    <property type="entry name" value="COMT_C"/>
</dbReference>
<dbReference type="OrthoDB" id="2410195at2759"/>
<keyword evidence="1 7" id="KW-0489">Methyltransferase</keyword>
<evidence type="ECO:0000256" key="3">
    <source>
        <dbReference type="ARBA" id="ARBA00022691"/>
    </source>
</evidence>
<dbReference type="Gene3D" id="1.10.10.10">
    <property type="entry name" value="Winged helix-like DNA-binding domain superfamily/Winged helix DNA-binding domain"/>
    <property type="match status" value="1"/>
</dbReference>